<name>A0ABW9X8T7_9SPHN</name>
<gene>
    <name evidence="2" type="ORF">GTZ99_00015</name>
</gene>
<sequence>MGGTIIGNIDPETVAGFGAEWAAFDQTALEEAEWRRLFERYFRIFPWNTLPKGASGFDLGCGSGRWAAGVAPRVGHLHCIDPASDALAVARRRMAGQGNVSLHHAGVDAIPLGDGSQDFGYSLGVLHHIPDTAAALRDCVAKLKPGAPFLVYLYYAFDNRPAWFRALWRASDVARRGICRLPFWLRRRVTSLIAALAYWPLARAAGLAEMLGVDVARWPLSSYRQTSFYTMRTDALDRLGTRLEQRFTRAQMADMMAAAGLENIRFSDEVPYWVAVGTRRQTQG</sequence>
<keyword evidence="2" id="KW-0808">Transferase</keyword>
<evidence type="ECO:0000259" key="1">
    <source>
        <dbReference type="Pfam" id="PF13649"/>
    </source>
</evidence>
<evidence type="ECO:0000313" key="2">
    <source>
        <dbReference type="EMBL" id="NBC34937.1"/>
    </source>
</evidence>
<accession>A0ABW9X8T7</accession>
<protein>
    <submittedName>
        <fullName evidence="2">Methyltransferase domain-containing protein</fullName>
    </submittedName>
</protein>
<keyword evidence="3" id="KW-1185">Reference proteome</keyword>
<keyword evidence="2" id="KW-0489">Methyltransferase</keyword>
<dbReference type="PANTHER" id="PTHR43591">
    <property type="entry name" value="METHYLTRANSFERASE"/>
    <property type="match status" value="1"/>
</dbReference>
<dbReference type="Proteomes" id="UP000753724">
    <property type="component" value="Unassembled WGS sequence"/>
</dbReference>
<dbReference type="SUPFAM" id="SSF53335">
    <property type="entry name" value="S-adenosyl-L-methionine-dependent methyltransferases"/>
    <property type="match status" value="1"/>
</dbReference>
<feature type="domain" description="Methyltransferase" evidence="1">
    <location>
        <begin position="58"/>
        <end position="146"/>
    </location>
</feature>
<dbReference type="GO" id="GO:0032259">
    <property type="term" value="P:methylation"/>
    <property type="evidence" value="ECO:0007669"/>
    <property type="project" value="UniProtKB-KW"/>
</dbReference>
<reference evidence="3" key="1">
    <citation type="submission" date="2020-01" db="EMBL/GenBank/DDBJ databases">
        <title>Sphingomonas sp. strain CSW-10.</title>
        <authorList>
            <person name="Chen W.-M."/>
        </authorList>
    </citation>
    <scope>NUCLEOTIDE SEQUENCE [LARGE SCALE GENOMIC DNA]</scope>
    <source>
        <strain evidence="3">FSY-8</strain>
    </source>
</reference>
<dbReference type="GO" id="GO:0008168">
    <property type="term" value="F:methyltransferase activity"/>
    <property type="evidence" value="ECO:0007669"/>
    <property type="project" value="UniProtKB-KW"/>
</dbReference>
<dbReference type="Gene3D" id="3.40.50.150">
    <property type="entry name" value="Vaccinia Virus protein VP39"/>
    <property type="match status" value="1"/>
</dbReference>
<evidence type="ECO:0000313" key="3">
    <source>
        <dbReference type="Proteomes" id="UP000753724"/>
    </source>
</evidence>
<dbReference type="InterPro" id="IPR029063">
    <property type="entry name" value="SAM-dependent_MTases_sf"/>
</dbReference>
<dbReference type="CDD" id="cd02440">
    <property type="entry name" value="AdoMet_MTases"/>
    <property type="match status" value="1"/>
</dbReference>
<dbReference type="RefSeq" id="WP_161716248.1">
    <property type="nucleotide sequence ID" value="NZ_JAAAPO010000001.1"/>
</dbReference>
<organism evidence="2 3">
    <name type="scientific">Novosphingobium ovatum</name>
    <dbReference type="NCBI Taxonomy" id="1908523"/>
    <lineage>
        <taxon>Bacteria</taxon>
        <taxon>Pseudomonadati</taxon>
        <taxon>Pseudomonadota</taxon>
        <taxon>Alphaproteobacteria</taxon>
        <taxon>Sphingomonadales</taxon>
        <taxon>Sphingomonadaceae</taxon>
        <taxon>Novosphingobium</taxon>
    </lineage>
</organism>
<comment type="caution">
    <text evidence="2">The sequence shown here is derived from an EMBL/GenBank/DDBJ whole genome shotgun (WGS) entry which is preliminary data.</text>
</comment>
<dbReference type="Pfam" id="PF13649">
    <property type="entry name" value="Methyltransf_25"/>
    <property type="match status" value="1"/>
</dbReference>
<dbReference type="EMBL" id="JAAAPO010000001">
    <property type="protein sequence ID" value="NBC34937.1"/>
    <property type="molecule type" value="Genomic_DNA"/>
</dbReference>
<proteinExistence type="predicted"/>
<dbReference type="InterPro" id="IPR041698">
    <property type="entry name" value="Methyltransf_25"/>
</dbReference>